<proteinExistence type="predicted"/>
<name>A0A009IPV8_ACIB9</name>
<dbReference type="RefSeq" id="WP_000753759.1">
    <property type="nucleotide sequence ID" value="NZ_JEWH01000008.1"/>
</dbReference>
<evidence type="ECO:0000313" key="3">
    <source>
        <dbReference type="Proteomes" id="UP000020595"/>
    </source>
</evidence>
<protein>
    <submittedName>
        <fullName evidence="2">Uncharacterized protein</fullName>
    </submittedName>
</protein>
<sequence>MKKTSLIMAFIAPFTLGVSVNAFAKDSLLEWKSDDGTDSLKLGGVVRLNQRYEDWEGPNRGFGKLYFDIFRVDLKGKFDDAYINASYLFQDQQKTSIEKAYVGYNLDANNSIEAGLVYKPFTIYPYPQNGWTYHIPFFLGYGNNIAPGLNWNYHNKDWDVKLGYYPQMLETNLRYSPESATYDDLQENAFPSQKAYQNEKRHQFNTRIVRKLETDFGKQEFGVSGAIAQLHNKVTDKDGKYYAVGLHTENNYKRFNLQSSVIHYQYDAKNPDGVNSDMTLMGNNGFTPAYFIASEGTIASLNLAYTLPVTNMGKLKAIKFYNDYSYLDKKRDDWSDSQMNTTGMMFIASPFMVWADYTWGKNSNIIGGATNSTGYTSATSPNSDKWLYRINFNIGFTF</sequence>
<keyword evidence="1" id="KW-0732">Signal</keyword>
<dbReference type="AlphaFoldDB" id="A0A009IPV8"/>
<gene>
    <name evidence="2" type="ORF">J512_1016</name>
</gene>
<dbReference type="PATRIC" id="fig|1310613.3.peg.969"/>
<dbReference type="EMBL" id="JEWH01000008">
    <property type="protein sequence ID" value="EXB06779.1"/>
    <property type="molecule type" value="Genomic_DNA"/>
</dbReference>
<evidence type="ECO:0000256" key="1">
    <source>
        <dbReference type="SAM" id="SignalP"/>
    </source>
</evidence>
<feature type="chain" id="PRO_5001446895" evidence="1">
    <location>
        <begin position="25"/>
        <end position="398"/>
    </location>
</feature>
<dbReference type="SUPFAM" id="SSF56935">
    <property type="entry name" value="Porins"/>
    <property type="match status" value="1"/>
</dbReference>
<reference evidence="2 3" key="1">
    <citation type="submission" date="2014-02" db="EMBL/GenBank/DDBJ databases">
        <title>Comparative genomics and transcriptomics to identify genetic mechanisms underlying the emergence of carbapenem resistant Acinetobacter baumannii (CRAb).</title>
        <authorList>
            <person name="Harris A.D."/>
            <person name="Johnson K.J."/>
            <person name="George J."/>
            <person name="Shefchek K."/>
            <person name="Daugherty S.C."/>
            <person name="Parankush S."/>
            <person name="Sadzewicz L."/>
            <person name="Tallon L."/>
            <person name="Sengamalay N."/>
            <person name="Hazen T.H."/>
            <person name="Rasko D.A."/>
        </authorList>
    </citation>
    <scope>NUCLEOTIDE SEQUENCE [LARGE SCALE GENOMIC DNA]</scope>
    <source>
        <strain evidence="2 3">1295743</strain>
    </source>
</reference>
<dbReference type="Proteomes" id="UP000020595">
    <property type="component" value="Unassembled WGS sequence"/>
</dbReference>
<comment type="caution">
    <text evidence="2">The sequence shown here is derived from an EMBL/GenBank/DDBJ whole genome shotgun (WGS) entry which is preliminary data.</text>
</comment>
<organism evidence="2 3">
    <name type="scientific">Acinetobacter baumannii (strain 1295743)</name>
    <dbReference type="NCBI Taxonomy" id="1310613"/>
    <lineage>
        <taxon>Bacteria</taxon>
        <taxon>Pseudomonadati</taxon>
        <taxon>Pseudomonadota</taxon>
        <taxon>Gammaproteobacteria</taxon>
        <taxon>Moraxellales</taxon>
        <taxon>Moraxellaceae</taxon>
        <taxon>Acinetobacter</taxon>
        <taxon>Acinetobacter calcoaceticus/baumannii complex</taxon>
    </lineage>
</organism>
<feature type="signal peptide" evidence="1">
    <location>
        <begin position="1"/>
        <end position="24"/>
    </location>
</feature>
<accession>A0A009IPV8</accession>
<evidence type="ECO:0000313" key="2">
    <source>
        <dbReference type="EMBL" id="EXB06779.1"/>
    </source>
</evidence>